<reference evidence="2" key="1">
    <citation type="submission" date="2021-06" db="EMBL/GenBank/DDBJ databases">
        <authorList>
            <person name="Kallberg Y."/>
            <person name="Tangrot J."/>
            <person name="Rosling A."/>
        </authorList>
    </citation>
    <scope>NUCLEOTIDE SEQUENCE</scope>
    <source>
        <strain evidence="2">AZ414A</strain>
    </source>
</reference>
<keyword evidence="3" id="KW-1185">Reference proteome</keyword>
<gene>
    <name evidence="2" type="ORF">DEBURN_LOCUS9123</name>
</gene>
<feature type="chain" id="PRO_5040264557" evidence="1">
    <location>
        <begin position="26"/>
        <end position="157"/>
    </location>
</feature>
<organism evidence="2 3">
    <name type="scientific">Diversispora eburnea</name>
    <dbReference type="NCBI Taxonomy" id="1213867"/>
    <lineage>
        <taxon>Eukaryota</taxon>
        <taxon>Fungi</taxon>
        <taxon>Fungi incertae sedis</taxon>
        <taxon>Mucoromycota</taxon>
        <taxon>Glomeromycotina</taxon>
        <taxon>Glomeromycetes</taxon>
        <taxon>Diversisporales</taxon>
        <taxon>Diversisporaceae</taxon>
        <taxon>Diversispora</taxon>
    </lineage>
</organism>
<feature type="signal peptide" evidence="1">
    <location>
        <begin position="1"/>
        <end position="25"/>
    </location>
</feature>
<accession>A0A9N9C8V4</accession>
<dbReference type="EMBL" id="CAJVPK010001597">
    <property type="protein sequence ID" value="CAG8592380.1"/>
    <property type="molecule type" value="Genomic_DNA"/>
</dbReference>
<proteinExistence type="predicted"/>
<dbReference type="Proteomes" id="UP000789706">
    <property type="component" value="Unassembled WGS sequence"/>
</dbReference>
<protein>
    <submittedName>
        <fullName evidence="2">1725_t:CDS:1</fullName>
    </submittedName>
</protein>
<dbReference type="OrthoDB" id="2480929at2759"/>
<sequence length="157" mass="17217">MSINFMKYFALLLFIVLALLTSTNPDIPSQTKTISSITCSSCKVDTSVDTKFQDFIVTPATSNSEPDSIFPTITPSTFEIGSNKIISYKTTTFFSAITIIRPGYTTTFLTTQYMIIASTEVYIPPSTVVVSKEVTATIPYNDSYNKPLSEDPGTTVD</sequence>
<name>A0A9N9C8V4_9GLOM</name>
<comment type="caution">
    <text evidence="2">The sequence shown here is derived from an EMBL/GenBank/DDBJ whole genome shotgun (WGS) entry which is preliminary data.</text>
</comment>
<keyword evidence="1" id="KW-0732">Signal</keyword>
<evidence type="ECO:0000256" key="1">
    <source>
        <dbReference type="SAM" id="SignalP"/>
    </source>
</evidence>
<dbReference type="AlphaFoldDB" id="A0A9N9C8V4"/>
<evidence type="ECO:0000313" key="2">
    <source>
        <dbReference type="EMBL" id="CAG8592380.1"/>
    </source>
</evidence>
<evidence type="ECO:0000313" key="3">
    <source>
        <dbReference type="Proteomes" id="UP000789706"/>
    </source>
</evidence>